<feature type="region of interest" description="Disordered" evidence="1">
    <location>
        <begin position="63"/>
        <end position="103"/>
    </location>
</feature>
<reference evidence="2 3" key="1">
    <citation type="journal article" date="2019" name="Int. J. Syst. Evol. Microbiol.">
        <title>The Global Catalogue of Microorganisms (GCM) 10K type strain sequencing project: providing services to taxonomists for standard genome sequencing and annotation.</title>
        <authorList>
            <consortium name="The Broad Institute Genomics Platform"/>
            <consortium name="The Broad Institute Genome Sequencing Center for Infectious Disease"/>
            <person name="Wu L."/>
            <person name="Ma J."/>
        </authorList>
    </citation>
    <scope>NUCLEOTIDE SEQUENCE [LARGE SCALE GENOMIC DNA]</scope>
    <source>
        <strain evidence="2 3">JCM 9650</strain>
    </source>
</reference>
<organism evidence="2 3">
    <name type="scientific">Streptomyces erythrogriseus</name>
    <dbReference type="NCBI Taxonomy" id="284027"/>
    <lineage>
        <taxon>Bacteria</taxon>
        <taxon>Bacillati</taxon>
        <taxon>Actinomycetota</taxon>
        <taxon>Actinomycetes</taxon>
        <taxon>Kitasatosporales</taxon>
        <taxon>Streptomycetaceae</taxon>
        <taxon>Streptomyces</taxon>
        <taxon>Streptomyces griseoincarnatus group</taxon>
    </lineage>
</organism>
<dbReference type="Proteomes" id="UP001501423">
    <property type="component" value="Unassembled WGS sequence"/>
</dbReference>
<sequence length="103" mass="10701">MAGAVLAAVADVDDEDARRVRLGKPLLVDLGNHAGNSCSLTFSDTRGGMHELNRSRIRFMPRGVFGSDVPHSAGAPRPPWNGGGDGRGAAPLRKQAGSTPVKA</sequence>
<keyword evidence="3" id="KW-1185">Reference proteome</keyword>
<gene>
    <name evidence="2" type="ORF">GCM10010478_31520</name>
</gene>
<evidence type="ECO:0000313" key="2">
    <source>
        <dbReference type="EMBL" id="GAA2928380.1"/>
    </source>
</evidence>
<protein>
    <submittedName>
        <fullName evidence="2">Uncharacterized protein</fullName>
    </submittedName>
</protein>
<dbReference type="EMBL" id="BAAAVA010000034">
    <property type="protein sequence ID" value="GAA2928380.1"/>
    <property type="molecule type" value="Genomic_DNA"/>
</dbReference>
<proteinExistence type="predicted"/>
<evidence type="ECO:0000256" key="1">
    <source>
        <dbReference type="SAM" id="MobiDB-lite"/>
    </source>
</evidence>
<name>A0ABN3WVG7_9ACTN</name>
<accession>A0ABN3WVG7</accession>
<comment type="caution">
    <text evidence="2">The sequence shown here is derived from an EMBL/GenBank/DDBJ whole genome shotgun (WGS) entry which is preliminary data.</text>
</comment>
<evidence type="ECO:0000313" key="3">
    <source>
        <dbReference type="Proteomes" id="UP001501423"/>
    </source>
</evidence>